<evidence type="ECO:0000256" key="1">
    <source>
        <dbReference type="ARBA" id="ARBA00004141"/>
    </source>
</evidence>
<dbReference type="Pfam" id="PF00324">
    <property type="entry name" value="AA_permease"/>
    <property type="match status" value="1"/>
</dbReference>
<protein>
    <submittedName>
        <fullName evidence="7">Unannotated protein</fullName>
    </submittedName>
</protein>
<feature type="domain" description="Amino acid permease/ SLC12A" evidence="6">
    <location>
        <begin position="45"/>
        <end position="475"/>
    </location>
</feature>
<dbReference type="AlphaFoldDB" id="A0A6J7HGW8"/>
<evidence type="ECO:0000256" key="5">
    <source>
        <dbReference type="SAM" id="Phobius"/>
    </source>
</evidence>
<dbReference type="PANTHER" id="PTHR42770:SF7">
    <property type="entry name" value="MEMBRANE PROTEIN"/>
    <property type="match status" value="1"/>
</dbReference>
<feature type="transmembrane region" description="Helical" evidence="5">
    <location>
        <begin position="252"/>
        <end position="271"/>
    </location>
</feature>
<dbReference type="PIRSF" id="PIRSF006060">
    <property type="entry name" value="AA_transporter"/>
    <property type="match status" value="1"/>
</dbReference>
<feature type="transmembrane region" description="Helical" evidence="5">
    <location>
        <begin position="308"/>
        <end position="336"/>
    </location>
</feature>
<proteinExistence type="predicted"/>
<organism evidence="7">
    <name type="scientific">freshwater metagenome</name>
    <dbReference type="NCBI Taxonomy" id="449393"/>
    <lineage>
        <taxon>unclassified sequences</taxon>
        <taxon>metagenomes</taxon>
        <taxon>ecological metagenomes</taxon>
    </lineage>
</organism>
<feature type="transmembrane region" description="Helical" evidence="5">
    <location>
        <begin position="163"/>
        <end position="188"/>
    </location>
</feature>
<accession>A0A6J7HGW8</accession>
<dbReference type="InterPro" id="IPR050367">
    <property type="entry name" value="APC_superfamily"/>
</dbReference>
<keyword evidence="2 5" id="KW-0812">Transmembrane</keyword>
<feature type="transmembrane region" description="Helical" evidence="5">
    <location>
        <begin position="388"/>
        <end position="411"/>
    </location>
</feature>
<gene>
    <name evidence="7" type="ORF">UFOPK3609_01115</name>
</gene>
<feature type="transmembrane region" description="Helical" evidence="5">
    <location>
        <begin position="50"/>
        <end position="69"/>
    </location>
</feature>
<evidence type="ECO:0000259" key="6">
    <source>
        <dbReference type="Pfam" id="PF00324"/>
    </source>
</evidence>
<name>A0A6J7HGW8_9ZZZZ</name>
<dbReference type="PANTHER" id="PTHR42770">
    <property type="entry name" value="AMINO ACID TRANSPORTER-RELATED"/>
    <property type="match status" value="1"/>
</dbReference>
<keyword evidence="4 5" id="KW-0472">Membrane</keyword>
<feature type="transmembrane region" description="Helical" evidence="5">
    <location>
        <begin position="20"/>
        <end position="38"/>
    </location>
</feature>
<dbReference type="GO" id="GO:0055085">
    <property type="term" value="P:transmembrane transport"/>
    <property type="evidence" value="ECO:0007669"/>
    <property type="project" value="InterPro"/>
</dbReference>
<dbReference type="Gene3D" id="1.20.1740.10">
    <property type="entry name" value="Amino acid/polyamine transporter I"/>
    <property type="match status" value="1"/>
</dbReference>
<dbReference type="InterPro" id="IPR004841">
    <property type="entry name" value="AA-permease/SLC12A_dom"/>
</dbReference>
<evidence type="ECO:0000256" key="2">
    <source>
        <dbReference type="ARBA" id="ARBA00022692"/>
    </source>
</evidence>
<reference evidence="7" key="1">
    <citation type="submission" date="2020-05" db="EMBL/GenBank/DDBJ databases">
        <authorList>
            <person name="Chiriac C."/>
            <person name="Salcher M."/>
            <person name="Ghai R."/>
            <person name="Kavagutti S V."/>
        </authorList>
    </citation>
    <scope>NUCLEOTIDE SEQUENCE</scope>
</reference>
<dbReference type="GO" id="GO:0016020">
    <property type="term" value="C:membrane"/>
    <property type="evidence" value="ECO:0007669"/>
    <property type="project" value="UniProtKB-SubCell"/>
</dbReference>
<evidence type="ECO:0000256" key="3">
    <source>
        <dbReference type="ARBA" id="ARBA00022989"/>
    </source>
</evidence>
<sequence>MAEVRDTPSTGGLRRSLSVWQAIGLSVALMAPSMAANINPQGTASTVGRAVPLAFLLAAVGVLLVAYGFVRLCQYFQHAGSVYAFVGATLGPRAGLFSGFGLLGTYCFYGVVTSSATGIFGTAFLQQVGIWPNPPSWGPFVLVAVALVASYLLTVVPAKRGTSVLLTVEGVTVALILLIVAVVLVRLLGGSTPDSGTFAGGSFTLDVFSVAPGTDLSAVFLGVVFGFLSFAGFEAAATLGEEARNPRRDIPRAILGTAIFGGVYFVVVTAVEMMAFGTDDAGVAAFTASPSLLGDIGTAYIGSWIGDIITLGAAISAFGCCLACVVGASRLVFAFARDTAPEGRSERGLAAVNREGVPARAALASTVVMALIVLVSALFFGAQAEDTFFWSGTIGTLILLVAYVLTTIGAIRLVFVQKKLPGVPMWQIVIPIAALVVLGYTIVRNVFPYPAYADGAAFWFPVVAGVWLLAGLVAVLAMPAVARRAGQALMAAELGSREPVEQG</sequence>
<comment type="subcellular location">
    <subcellularLocation>
        <location evidence="1">Membrane</location>
        <topology evidence="1">Multi-pass membrane protein</topology>
    </subcellularLocation>
</comment>
<feature type="transmembrane region" description="Helical" evidence="5">
    <location>
        <begin position="423"/>
        <end position="443"/>
    </location>
</feature>
<dbReference type="EMBL" id="CAFBMQ010000169">
    <property type="protein sequence ID" value="CAB4915470.1"/>
    <property type="molecule type" value="Genomic_DNA"/>
</dbReference>
<keyword evidence="3 5" id="KW-1133">Transmembrane helix</keyword>
<evidence type="ECO:0000256" key="4">
    <source>
        <dbReference type="ARBA" id="ARBA00023136"/>
    </source>
</evidence>
<feature type="transmembrane region" description="Helical" evidence="5">
    <location>
        <begin position="458"/>
        <end position="481"/>
    </location>
</feature>
<feature type="transmembrane region" description="Helical" evidence="5">
    <location>
        <begin position="357"/>
        <end position="382"/>
    </location>
</feature>
<evidence type="ECO:0000313" key="7">
    <source>
        <dbReference type="EMBL" id="CAB4915470.1"/>
    </source>
</evidence>
<feature type="transmembrane region" description="Helical" evidence="5">
    <location>
        <begin position="218"/>
        <end position="240"/>
    </location>
</feature>
<feature type="transmembrane region" description="Helical" evidence="5">
    <location>
        <begin position="137"/>
        <end position="156"/>
    </location>
</feature>